<dbReference type="OrthoDB" id="8701357at2"/>
<evidence type="ECO:0000259" key="1">
    <source>
        <dbReference type="Pfam" id="PF01869"/>
    </source>
</evidence>
<keyword evidence="2" id="KW-0418">Kinase</keyword>
<dbReference type="AlphaFoldDB" id="A0A2M9D6I4"/>
<dbReference type="RefSeq" id="WP_100387837.1">
    <property type="nucleotide sequence ID" value="NZ_BMZU01000001.1"/>
</dbReference>
<keyword evidence="2" id="KW-0808">Transferase</keyword>
<dbReference type="InterPro" id="IPR002731">
    <property type="entry name" value="ATPase_BadF"/>
</dbReference>
<dbReference type="PANTHER" id="PTHR43190:SF3">
    <property type="entry name" value="N-ACETYL-D-GLUCOSAMINE KINASE"/>
    <property type="match status" value="1"/>
</dbReference>
<dbReference type="GO" id="GO:0016301">
    <property type="term" value="F:kinase activity"/>
    <property type="evidence" value="ECO:0007669"/>
    <property type="project" value="UniProtKB-KW"/>
</dbReference>
<keyword evidence="3" id="KW-1185">Reference proteome</keyword>
<dbReference type="SUPFAM" id="SSF53067">
    <property type="entry name" value="Actin-like ATPase domain"/>
    <property type="match status" value="1"/>
</dbReference>
<dbReference type="Proteomes" id="UP000231742">
    <property type="component" value="Unassembled WGS sequence"/>
</dbReference>
<dbReference type="EMBL" id="PGFH01000001">
    <property type="protein sequence ID" value="PJJ81123.1"/>
    <property type="molecule type" value="Genomic_DNA"/>
</dbReference>
<dbReference type="PANTHER" id="PTHR43190">
    <property type="entry name" value="N-ACETYL-D-GLUCOSAMINE KINASE"/>
    <property type="match status" value="1"/>
</dbReference>
<accession>A0A2M9D6I4</accession>
<dbReference type="InterPro" id="IPR043129">
    <property type="entry name" value="ATPase_NBD"/>
</dbReference>
<evidence type="ECO:0000313" key="2">
    <source>
        <dbReference type="EMBL" id="PJJ81123.1"/>
    </source>
</evidence>
<reference evidence="2 3" key="1">
    <citation type="submission" date="2017-11" db="EMBL/GenBank/DDBJ databases">
        <title>Genomic Encyclopedia of Archaeal and Bacterial Type Strains, Phase II (KMG-II): From Individual Species to Whole Genera.</title>
        <authorList>
            <person name="Goeker M."/>
        </authorList>
    </citation>
    <scope>NUCLEOTIDE SEQUENCE [LARGE SCALE GENOMIC DNA]</scope>
    <source>
        <strain evidence="2 3">DSM 16400</strain>
    </source>
</reference>
<evidence type="ECO:0000313" key="3">
    <source>
        <dbReference type="Proteomes" id="UP000231742"/>
    </source>
</evidence>
<dbReference type="InterPro" id="IPR052519">
    <property type="entry name" value="Euk-type_GlcNAc_Kinase"/>
</dbReference>
<sequence>MLRVLAVDGGQSGIRLKSSAQPGTVEVDGVSRLEGDTMRSVAGAVATAWNHGKFAPVDRVIMGLTTVPADTASFSRLAELVSATTGASEVWIANDTATSHAGALSAEAGVSLNTGTGVACLAVRENGETRTVDGDGYLLGDSGGGFWLGSRGISAVLRALDGRGETTSLTTRAAEQFEGLDNLAARLHSAHRPVNRISQFARSVLAAASDGDAVANSIVENAAHELFLTARVAVAWVAADAPLALGGKLLGPNTLLFARLVEHLASEGMSFRPADGSALEGALLIGSGDADNLYRSLIHVWKEGNPA</sequence>
<name>A0A2M9D6I4_9MICO</name>
<organism evidence="2 3">
    <name type="scientific">Salinibacterium amurskyense</name>
    <dbReference type="NCBI Taxonomy" id="205941"/>
    <lineage>
        <taxon>Bacteria</taxon>
        <taxon>Bacillati</taxon>
        <taxon>Actinomycetota</taxon>
        <taxon>Actinomycetes</taxon>
        <taxon>Micrococcales</taxon>
        <taxon>Microbacteriaceae</taxon>
        <taxon>Salinibacterium</taxon>
    </lineage>
</organism>
<comment type="caution">
    <text evidence="2">The sequence shown here is derived from an EMBL/GenBank/DDBJ whole genome shotgun (WGS) entry which is preliminary data.</text>
</comment>
<feature type="domain" description="ATPase BadF/BadG/BcrA/BcrD type" evidence="1">
    <location>
        <begin position="35"/>
        <end position="229"/>
    </location>
</feature>
<dbReference type="Pfam" id="PF01869">
    <property type="entry name" value="BcrAD_BadFG"/>
    <property type="match status" value="1"/>
</dbReference>
<gene>
    <name evidence="2" type="ORF">CLV85_0293</name>
</gene>
<proteinExistence type="predicted"/>
<dbReference type="Gene3D" id="3.30.420.40">
    <property type="match status" value="2"/>
</dbReference>
<protein>
    <submittedName>
        <fullName evidence="2">N-acetylglucosamine kinase-like BadF-type ATPase</fullName>
    </submittedName>
</protein>